<dbReference type="NCBIfam" id="TIGR02150">
    <property type="entry name" value="IPP_isom_1"/>
    <property type="match status" value="1"/>
</dbReference>
<evidence type="ECO:0000256" key="6">
    <source>
        <dbReference type="ARBA" id="ARBA00023229"/>
    </source>
</evidence>
<keyword evidence="8" id="KW-1133">Transmembrane helix</keyword>
<feature type="transmembrane region" description="Helical" evidence="8">
    <location>
        <begin position="136"/>
        <end position="158"/>
    </location>
</feature>
<evidence type="ECO:0000256" key="2">
    <source>
        <dbReference type="ARBA" id="ARBA00003951"/>
    </source>
</evidence>
<dbReference type="InterPro" id="IPR011876">
    <property type="entry name" value="IsopentenylPP_isomerase_typ1"/>
</dbReference>
<dbReference type="EC" id="5.3.3.2" evidence="5"/>
<proteinExistence type="inferred from homology"/>
<keyword evidence="11" id="KW-1185">Reference proteome</keyword>
<comment type="caution">
    <text evidence="10">The sequence shown here is derived from an EMBL/GenBank/DDBJ whole genome shotgun (WGS) entry which is preliminary data.</text>
</comment>
<evidence type="ECO:0000256" key="4">
    <source>
        <dbReference type="ARBA" id="ARBA00007579"/>
    </source>
</evidence>
<dbReference type="InterPro" id="IPR000086">
    <property type="entry name" value="NUDIX_hydrolase_dom"/>
</dbReference>
<dbReference type="SUPFAM" id="SSF55811">
    <property type="entry name" value="Nudix"/>
    <property type="match status" value="2"/>
</dbReference>
<protein>
    <recommendedName>
        <fullName evidence="5">isopentenyl-diphosphate Delta-isomerase</fullName>
        <ecNumber evidence="5">5.3.3.2</ecNumber>
    </recommendedName>
</protein>
<dbReference type="PANTHER" id="PTHR10885:SF0">
    <property type="entry name" value="ISOPENTENYL-DIPHOSPHATE DELTA-ISOMERASE"/>
    <property type="match status" value="1"/>
</dbReference>
<dbReference type="CDD" id="cd02885">
    <property type="entry name" value="NUDIX_IPP_Isomerase"/>
    <property type="match status" value="1"/>
</dbReference>
<sequence>MSRFITRNALLSKNILLCPRKLYPTARRLMEIDSSQAKFLEEPLIMVDEADAVKGYETKRDCHLKANIIEHGMLHRAFSVFLFNGKRELLMQQRSDKKITFPGYITNTCCSHPLHNEEEMEEYGNIGVRKAAKRRLSYELGIPGVFFVYCICILMWHSHLNDMEILKQNILFPEGLNWVYYAILFLFFADDEISVDDLRFLTRIHYRAGSDKIWGEHEMDYVLFMQKEVTLQPNVNEVKDCWYASQTQIKELLQKSSEDPNTLVTPWFKLIADHFLFKWWASLNDLSHFENDREIHRMPGIPT</sequence>
<evidence type="ECO:0000256" key="1">
    <source>
        <dbReference type="ARBA" id="ARBA00000374"/>
    </source>
</evidence>
<dbReference type="PANTHER" id="PTHR10885">
    <property type="entry name" value="ISOPENTENYL-DIPHOSPHATE DELTA-ISOMERASE"/>
    <property type="match status" value="1"/>
</dbReference>
<dbReference type="PIRSF" id="PIRSF018427">
    <property type="entry name" value="Isopntndiph_ism"/>
    <property type="match status" value="1"/>
</dbReference>
<evidence type="ECO:0000313" key="10">
    <source>
        <dbReference type="EMBL" id="CAH3162060.1"/>
    </source>
</evidence>
<accession>A0ABN8QDG9</accession>
<evidence type="ECO:0000256" key="5">
    <source>
        <dbReference type="ARBA" id="ARBA00012057"/>
    </source>
</evidence>
<name>A0ABN8QDG9_9CNID</name>
<keyword evidence="7" id="KW-0413">Isomerase</keyword>
<comment type="similarity">
    <text evidence="4">Belongs to the IPP isomerase type 1 family.</text>
</comment>
<evidence type="ECO:0000256" key="3">
    <source>
        <dbReference type="ARBA" id="ARBA00004826"/>
    </source>
</evidence>
<evidence type="ECO:0000256" key="7">
    <source>
        <dbReference type="ARBA" id="ARBA00023235"/>
    </source>
</evidence>
<comment type="pathway">
    <text evidence="3">Isoprenoid biosynthesis; dimethylallyl diphosphate biosynthesis; dimethylallyl diphosphate from isopentenyl diphosphate: step 1/1.</text>
</comment>
<keyword evidence="8" id="KW-0812">Transmembrane</keyword>
<feature type="domain" description="Nudix hydrolase" evidence="9">
    <location>
        <begin position="73"/>
        <end position="270"/>
    </location>
</feature>
<dbReference type="Pfam" id="PF00293">
    <property type="entry name" value="NUDIX"/>
    <property type="match status" value="1"/>
</dbReference>
<dbReference type="Proteomes" id="UP001159405">
    <property type="component" value="Unassembled WGS sequence"/>
</dbReference>
<keyword evidence="6" id="KW-0414">Isoprene biosynthesis</keyword>
<comment type="function">
    <text evidence="2">Catalyzes the 1,3-allylic rearrangement of the homoallylic substrate isopentenyl (IPP) to its highly electrophilic allylic isomer, dimethylallyl diphosphate (DMAPP).</text>
</comment>
<reference evidence="10 11" key="1">
    <citation type="submission" date="2022-05" db="EMBL/GenBank/DDBJ databases">
        <authorList>
            <consortium name="Genoscope - CEA"/>
            <person name="William W."/>
        </authorList>
    </citation>
    <scope>NUCLEOTIDE SEQUENCE [LARGE SCALE GENOMIC DNA]</scope>
</reference>
<evidence type="ECO:0000256" key="8">
    <source>
        <dbReference type="SAM" id="Phobius"/>
    </source>
</evidence>
<keyword evidence="8" id="KW-0472">Membrane</keyword>
<gene>
    <name evidence="10" type="ORF">PLOB_00005123</name>
</gene>
<evidence type="ECO:0000259" key="9">
    <source>
        <dbReference type="PROSITE" id="PS51462"/>
    </source>
</evidence>
<dbReference type="Gene3D" id="3.90.79.10">
    <property type="entry name" value="Nucleoside Triphosphate Pyrophosphohydrolase"/>
    <property type="match status" value="2"/>
</dbReference>
<dbReference type="PROSITE" id="PS51462">
    <property type="entry name" value="NUDIX"/>
    <property type="match status" value="1"/>
</dbReference>
<evidence type="ECO:0000313" key="11">
    <source>
        <dbReference type="Proteomes" id="UP001159405"/>
    </source>
</evidence>
<dbReference type="EMBL" id="CALNXK010000122">
    <property type="protein sequence ID" value="CAH3162060.1"/>
    <property type="molecule type" value="Genomic_DNA"/>
</dbReference>
<comment type="catalytic activity">
    <reaction evidence="1">
        <text>isopentenyl diphosphate = dimethylallyl diphosphate</text>
        <dbReference type="Rhea" id="RHEA:23284"/>
        <dbReference type="ChEBI" id="CHEBI:57623"/>
        <dbReference type="ChEBI" id="CHEBI:128769"/>
        <dbReference type="EC" id="5.3.3.2"/>
    </reaction>
</comment>
<feature type="transmembrane region" description="Helical" evidence="8">
    <location>
        <begin position="170"/>
        <end position="189"/>
    </location>
</feature>
<dbReference type="InterPro" id="IPR015797">
    <property type="entry name" value="NUDIX_hydrolase-like_dom_sf"/>
</dbReference>
<organism evidence="10 11">
    <name type="scientific">Porites lobata</name>
    <dbReference type="NCBI Taxonomy" id="104759"/>
    <lineage>
        <taxon>Eukaryota</taxon>
        <taxon>Metazoa</taxon>
        <taxon>Cnidaria</taxon>
        <taxon>Anthozoa</taxon>
        <taxon>Hexacorallia</taxon>
        <taxon>Scleractinia</taxon>
        <taxon>Fungiina</taxon>
        <taxon>Poritidae</taxon>
        <taxon>Porites</taxon>
    </lineage>
</organism>